<dbReference type="PROSITE" id="PS00932">
    <property type="entry name" value="MOLYBDOPTERIN_PROK_3"/>
    <property type="match status" value="1"/>
</dbReference>
<evidence type="ECO:0000256" key="2">
    <source>
        <dbReference type="ARBA" id="ARBA00010312"/>
    </source>
</evidence>
<dbReference type="PROSITE" id="PS00490">
    <property type="entry name" value="MOLYBDOPTERIN_PROK_2"/>
    <property type="match status" value="1"/>
</dbReference>
<reference evidence="9 10" key="1">
    <citation type="submission" date="2018-12" db="EMBL/GenBank/DDBJ databases">
        <title>The complete genome of the methanogenic archaea of the candidate phylum Verstraetearchaeota, obtained from the metagenome of underground thermal water.</title>
        <authorList>
            <person name="Kadnikov V.V."/>
            <person name="Mardanov A.V."/>
            <person name="Beletsky A.V."/>
            <person name="Karnachuk O.V."/>
            <person name="Ravin N.V."/>
        </authorList>
    </citation>
    <scope>NUCLEOTIDE SEQUENCE [LARGE SCALE GENOMIC DNA]</scope>
    <source>
        <strain evidence="9">Ch88</strain>
    </source>
</reference>
<dbReference type="Gene3D" id="2.40.40.20">
    <property type="match status" value="1"/>
</dbReference>
<comment type="caution">
    <text evidence="9">The sequence shown here is derived from an EMBL/GenBank/DDBJ whole genome shotgun (WGS) entry which is preliminary data.</text>
</comment>
<dbReference type="GO" id="GO:0051536">
    <property type="term" value="F:iron-sulfur cluster binding"/>
    <property type="evidence" value="ECO:0007669"/>
    <property type="project" value="UniProtKB-KW"/>
</dbReference>
<gene>
    <name evidence="9" type="ORF">Metus_0838</name>
</gene>
<dbReference type="GO" id="GO:0043546">
    <property type="term" value="F:molybdopterin cofactor binding"/>
    <property type="evidence" value="ECO:0007669"/>
    <property type="project" value="InterPro"/>
</dbReference>
<keyword evidence="7" id="KW-0411">Iron-sulfur</keyword>
<comment type="cofactor">
    <cofactor evidence="1">
        <name>Mo-bis(molybdopterin guanine dinucleotide)</name>
        <dbReference type="ChEBI" id="CHEBI:60539"/>
    </cofactor>
</comment>
<protein>
    <submittedName>
        <fullName evidence="9">Molybdopterin oxidoreductase</fullName>
    </submittedName>
</protein>
<evidence type="ECO:0000313" key="10">
    <source>
        <dbReference type="Proteomes" id="UP000288215"/>
    </source>
</evidence>
<organism evidence="9 10">
    <name type="scientific">Methanosuratincola subterraneus</name>
    <dbReference type="NCBI Taxonomy" id="2593994"/>
    <lineage>
        <taxon>Archaea</taxon>
        <taxon>Thermoproteota</taxon>
        <taxon>Methanosuratincolia</taxon>
        <taxon>Candidatus Methanomethylicales</taxon>
        <taxon>Candidatus Methanomethylicaceae</taxon>
        <taxon>Candidatus Methanosuratincola (ex Vanwonterghem et al. 2016)</taxon>
    </lineage>
</organism>
<dbReference type="InterPro" id="IPR006655">
    <property type="entry name" value="Mopterin_OxRdtase_prok_CS"/>
</dbReference>
<evidence type="ECO:0000256" key="6">
    <source>
        <dbReference type="ARBA" id="ARBA00023004"/>
    </source>
</evidence>
<proteinExistence type="inferred from homology"/>
<dbReference type="InterPro" id="IPR009010">
    <property type="entry name" value="Asp_de-COase-like_dom_sf"/>
</dbReference>
<keyword evidence="6" id="KW-0408">Iron</keyword>
<dbReference type="Pfam" id="PF04879">
    <property type="entry name" value="Molybdop_Fe4S4"/>
    <property type="match status" value="1"/>
</dbReference>
<dbReference type="SUPFAM" id="SSF53706">
    <property type="entry name" value="Formate dehydrogenase/DMSO reductase, domains 1-3"/>
    <property type="match status" value="1"/>
</dbReference>
<dbReference type="InterPro" id="IPR006963">
    <property type="entry name" value="Mopterin_OxRdtase_4Fe-4S_dom"/>
</dbReference>
<evidence type="ECO:0000259" key="8">
    <source>
        <dbReference type="PROSITE" id="PS51669"/>
    </source>
</evidence>
<dbReference type="GO" id="GO:0046872">
    <property type="term" value="F:metal ion binding"/>
    <property type="evidence" value="ECO:0007669"/>
    <property type="project" value="UniProtKB-KW"/>
</dbReference>
<accession>A0A444L5M6</accession>
<dbReference type="AlphaFoldDB" id="A0A444L5M6"/>
<dbReference type="Gene3D" id="3.30.2070.10">
    <property type="entry name" value="Formate dehydrogenase/DMSO reductase"/>
    <property type="match status" value="1"/>
</dbReference>
<dbReference type="Gene3D" id="3.40.228.10">
    <property type="entry name" value="Dimethylsulfoxide Reductase, domain 2"/>
    <property type="match status" value="1"/>
</dbReference>
<feature type="domain" description="4Fe-4S Mo/W bis-MGD-type" evidence="8">
    <location>
        <begin position="4"/>
        <end position="61"/>
    </location>
</feature>
<dbReference type="Gene3D" id="3.40.50.740">
    <property type="match status" value="1"/>
</dbReference>
<sequence length="669" mass="73412">MGTRSEFFTVCPRDCYDTCAMITRVEGGRIDSIRPRLDHGLTRGFLCKKGQRALEYVFSPERLKYPLRRVGRKGEGKFERISWDAALSLIVEEMEGAIEDHGPESILPYSYAGHMGLMNRYFPQRLFNRIGASDLEYTICSSAGKGALRYHYGTSAGMDPEDLANSSLVVVWGMNPAWTAQHIYPIIARSGAKVVVVDPVRTETADRADLHLQVRPGTDSALALGVINYAVSHNLHDQEFIREHTVGFEMLARRASGFTAERVCGICGIGEGDFLDFADGCCREKPAAFLIGLGIQRNLNGGEMVRAISLIPAVTGNIGRRGGGFFHSNSAYFTADLTVVAGLPSRKRREINMVRLGEALTGEGLDPPVKVLFVYNSNPAAVCPDQNRVREGLSREDLFTVVHDLFVTDTADYADLILPATSFLECFDIHFAYGGLYVAINEKAIDPIGESKSNYDLFNELSARMGYPDLCESPESVARRLLGTGSGYMEGITLEELMEKGFARLRTPQIPHVAFSDLRFGTPSGKIELCSSLAQAEGIDGVPGFKEIKGDHPIRLLSPFHRDLSKSQYHNIGAIFGGDDQIVEISQEDAAARGISDGDRVRVFNARGDCVMRAKISPRVKRGVAVTHGIAWPKLLEGGRNVNFTTSSETSDIGGCSTFHTNFVEIERA</sequence>
<dbReference type="InterPro" id="IPR006657">
    <property type="entry name" value="MoPterin_dinucl-bd_dom"/>
</dbReference>
<name>A0A444L5M6_METS7</name>
<evidence type="ECO:0000256" key="1">
    <source>
        <dbReference type="ARBA" id="ARBA00001942"/>
    </source>
</evidence>
<dbReference type="PROSITE" id="PS51669">
    <property type="entry name" value="4FE4S_MOW_BIS_MGD"/>
    <property type="match status" value="1"/>
</dbReference>
<dbReference type="Proteomes" id="UP000288215">
    <property type="component" value="Unassembled WGS sequence"/>
</dbReference>
<dbReference type="Pfam" id="PF00384">
    <property type="entry name" value="Molybdopterin"/>
    <property type="match status" value="1"/>
</dbReference>
<dbReference type="CDD" id="cd02766">
    <property type="entry name" value="MopB_3"/>
    <property type="match status" value="1"/>
</dbReference>
<keyword evidence="3" id="KW-0500">Molybdenum</keyword>
<evidence type="ECO:0000256" key="7">
    <source>
        <dbReference type="ARBA" id="ARBA00023014"/>
    </source>
</evidence>
<keyword evidence="5" id="KW-0560">Oxidoreductase</keyword>
<dbReference type="InterPro" id="IPR050612">
    <property type="entry name" value="Prok_Mopterin_Oxidored"/>
</dbReference>
<dbReference type="PANTHER" id="PTHR43742:SF6">
    <property type="entry name" value="OXIDOREDUCTASE YYAE-RELATED"/>
    <property type="match status" value="1"/>
</dbReference>
<dbReference type="SUPFAM" id="SSF50692">
    <property type="entry name" value="ADC-like"/>
    <property type="match status" value="1"/>
</dbReference>
<keyword evidence="4" id="KW-0479">Metal-binding</keyword>
<comment type="similarity">
    <text evidence="2">Belongs to the prokaryotic molybdopterin-containing oxidoreductase family.</text>
</comment>
<dbReference type="Pfam" id="PF01568">
    <property type="entry name" value="Molydop_binding"/>
    <property type="match status" value="1"/>
</dbReference>
<evidence type="ECO:0000313" key="9">
    <source>
        <dbReference type="EMBL" id="RWX72864.1"/>
    </source>
</evidence>
<dbReference type="GO" id="GO:0016491">
    <property type="term" value="F:oxidoreductase activity"/>
    <property type="evidence" value="ECO:0007669"/>
    <property type="project" value="UniProtKB-KW"/>
</dbReference>
<dbReference type="SMART" id="SM00926">
    <property type="entry name" value="Molybdop_Fe4S4"/>
    <property type="match status" value="1"/>
</dbReference>
<evidence type="ECO:0000256" key="5">
    <source>
        <dbReference type="ARBA" id="ARBA00023002"/>
    </source>
</evidence>
<dbReference type="Gene3D" id="2.20.25.90">
    <property type="entry name" value="ADC-like domains"/>
    <property type="match status" value="1"/>
</dbReference>
<dbReference type="InterPro" id="IPR006656">
    <property type="entry name" value="Mopterin_OxRdtase"/>
</dbReference>
<evidence type="ECO:0000256" key="4">
    <source>
        <dbReference type="ARBA" id="ARBA00022723"/>
    </source>
</evidence>
<dbReference type="PANTHER" id="PTHR43742">
    <property type="entry name" value="TRIMETHYLAMINE-N-OXIDE REDUCTASE"/>
    <property type="match status" value="1"/>
</dbReference>
<dbReference type="EMBL" id="RXGA01000003">
    <property type="protein sequence ID" value="RWX72864.1"/>
    <property type="molecule type" value="Genomic_DNA"/>
</dbReference>
<evidence type="ECO:0000256" key="3">
    <source>
        <dbReference type="ARBA" id="ARBA00022505"/>
    </source>
</evidence>